<protein>
    <recommendedName>
        <fullName evidence="2">F-box domain-containing protein</fullName>
    </recommendedName>
</protein>
<feature type="domain" description="F-box" evidence="2">
    <location>
        <begin position="54"/>
        <end position="100"/>
    </location>
</feature>
<dbReference type="AlphaFoldDB" id="A0A7C8IGD7"/>
<dbReference type="Pfam" id="PF00646">
    <property type="entry name" value="F-box"/>
    <property type="match status" value="1"/>
</dbReference>
<dbReference type="OrthoDB" id="2687876at2759"/>
<dbReference type="InterPro" id="IPR001810">
    <property type="entry name" value="F-box_dom"/>
</dbReference>
<dbReference type="EMBL" id="WUBL01000246">
    <property type="protein sequence ID" value="KAF2962981.1"/>
    <property type="molecule type" value="Genomic_DNA"/>
</dbReference>
<accession>A0A7C8IGD7</accession>
<gene>
    <name evidence="3" type="ORF">GQX73_g10596</name>
</gene>
<sequence length="340" mass="38040">MTKDDHSTTTSQFAHLTYPELRINDNLLDENPRVIKFQSKFESFQLHEPPTTNIGTLSRLPLELLQEVLYQLDIATLVGFRRVNRQAFVILGSVPAYRAIAKHARNALCGALAIGAGRWISCGTLYEKLSTPECEVCGDFAGYLYLLTCKRVCFICLSEEPLYLPLRLSHACRKFGLNSKIINKLPCMRVIPGTYSPNEKKTPQCILVDCKSALTAGITAHGSIRAMDTFVSDLKTQRFEEYIARKAAARNLGDGLSRVRRPPTHDPHDGQSGNPLRFVAVARVPCLSAASQELEWGFHCLGCERAKRSPLHYRRKFTVASFKDHLAQCGGIRNGEHHLN</sequence>
<dbReference type="Proteomes" id="UP000481858">
    <property type="component" value="Unassembled WGS sequence"/>
</dbReference>
<dbReference type="InterPro" id="IPR036047">
    <property type="entry name" value="F-box-like_dom_sf"/>
</dbReference>
<organism evidence="3 4">
    <name type="scientific">Xylaria multiplex</name>
    <dbReference type="NCBI Taxonomy" id="323545"/>
    <lineage>
        <taxon>Eukaryota</taxon>
        <taxon>Fungi</taxon>
        <taxon>Dikarya</taxon>
        <taxon>Ascomycota</taxon>
        <taxon>Pezizomycotina</taxon>
        <taxon>Sordariomycetes</taxon>
        <taxon>Xylariomycetidae</taxon>
        <taxon>Xylariales</taxon>
        <taxon>Xylariaceae</taxon>
        <taxon>Xylaria</taxon>
    </lineage>
</organism>
<evidence type="ECO:0000259" key="2">
    <source>
        <dbReference type="PROSITE" id="PS50181"/>
    </source>
</evidence>
<proteinExistence type="predicted"/>
<dbReference type="PROSITE" id="PS50181">
    <property type="entry name" value="FBOX"/>
    <property type="match status" value="1"/>
</dbReference>
<dbReference type="SUPFAM" id="SSF81383">
    <property type="entry name" value="F-box domain"/>
    <property type="match status" value="1"/>
</dbReference>
<reference evidence="3 4" key="1">
    <citation type="submission" date="2019-12" db="EMBL/GenBank/DDBJ databases">
        <title>Draft genome sequence of the ascomycete Xylaria multiplex DSM 110363.</title>
        <authorList>
            <person name="Buettner E."/>
            <person name="Kellner H."/>
        </authorList>
    </citation>
    <scope>NUCLEOTIDE SEQUENCE [LARGE SCALE GENOMIC DNA]</scope>
    <source>
        <strain evidence="3 4">DSM 110363</strain>
    </source>
</reference>
<evidence type="ECO:0000256" key="1">
    <source>
        <dbReference type="SAM" id="MobiDB-lite"/>
    </source>
</evidence>
<comment type="caution">
    <text evidence="3">The sequence shown here is derived from an EMBL/GenBank/DDBJ whole genome shotgun (WGS) entry which is preliminary data.</text>
</comment>
<name>A0A7C8IGD7_9PEZI</name>
<dbReference type="InParanoid" id="A0A7C8IGD7"/>
<evidence type="ECO:0000313" key="4">
    <source>
        <dbReference type="Proteomes" id="UP000481858"/>
    </source>
</evidence>
<feature type="region of interest" description="Disordered" evidence="1">
    <location>
        <begin position="254"/>
        <end position="274"/>
    </location>
</feature>
<keyword evidence="4" id="KW-1185">Reference proteome</keyword>
<evidence type="ECO:0000313" key="3">
    <source>
        <dbReference type="EMBL" id="KAF2962981.1"/>
    </source>
</evidence>